<name>X1EZA1_9ZZZZ</name>
<organism evidence="1">
    <name type="scientific">marine sediment metagenome</name>
    <dbReference type="NCBI Taxonomy" id="412755"/>
    <lineage>
        <taxon>unclassified sequences</taxon>
        <taxon>metagenomes</taxon>
        <taxon>ecological metagenomes</taxon>
    </lineage>
</organism>
<dbReference type="GO" id="GO:0003676">
    <property type="term" value="F:nucleic acid binding"/>
    <property type="evidence" value="ECO:0007669"/>
    <property type="project" value="InterPro"/>
</dbReference>
<accession>X1EZA1</accession>
<proteinExistence type="predicted"/>
<dbReference type="InterPro" id="IPR011856">
    <property type="entry name" value="tRNA_endonuc-like_dom_sf"/>
</dbReference>
<dbReference type="Gene3D" id="3.40.1350.10">
    <property type="match status" value="1"/>
</dbReference>
<reference evidence="1" key="1">
    <citation type="journal article" date="2014" name="Front. Microbiol.">
        <title>High frequency of phylogenetically diverse reductive dehalogenase-homologous genes in deep subseafloor sedimentary metagenomes.</title>
        <authorList>
            <person name="Kawai M."/>
            <person name="Futagami T."/>
            <person name="Toyoda A."/>
            <person name="Takaki Y."/>
            <person name="Nishi S."/>
            <person name="Hori S."/>
            <person name="Arai W."/>
            <person name="Tsubouchi T."/>
            <person name="Morono Y."/>
            <person name="Uchiyama I."/>
            <person name="Ito T."/>
            <person name="Fujiyama A."/>
            <person name="Inagaki F."/>
            <person name="Takami H."/>
        </authorList>
    </citation>
    <scope>NUCLEOTIDE SEQUENCE</scope>
    <source>
        <strain evidence="1">Expedition CK06-06</strain>
    </source>
</reference>
<dbReference type="AlphaFoldDB" id="X1EZA1"/>
<gene>
    <name evidence="1" type="ORF">S03H2_10822</name>
</gene>
<sequence length="145" mass="16443">MSVLEVGQKPIVMPHYPHMMEEDTEVWTKYLKDPVFPILEVWYDVHVGTGLEGSFVGDALGTRIARGVTRKRIDVVCRLEHEFWVVEIKPRASMTALGQAISYRGLFVKEYFTTGPVFPVVVCDQLDEDLISEYDRAGVLLIING</sequence>
<dbReference type="EMBL" id="BARU01005542">
    <property type="protein sequence ID" value="GAH37922.1"/>
    <property type="molecule type" value="Genomic_DNA"/>
</dbReference>
<comment type="caution">
    <text evidence="1">The sequence shown here is derived from an EMBL/GenBank/DDBJ whole genome shotgun (WGS) entry which is preliminary data.</text>
</comment>
<protein>
    <submittedName>
        <fullName evidence="1">Uncharacterized protein</fullName>
    </submittedName>
</protein>
<evidence type="ECO:0000313" key="1">
    <source>
        <dbReference type="EMBL" id="GAH37922.1"/>
    </source>
</evidence>